<dbReference type="Proteomes" id="UP001158576">
    <property type="component" value="Chromosome PAR"/>
</dbReference>
<evidence type="ECO:0000256" key="8">
    <source>
        <dbReference type="SAM" id="Phobius"/>
    </source>
</evidence>
<name>A0ABN7S4W8_OIKDI</name>
<dbReference type="InterPro" id="IPR002495">
    <property type="entry name" value="Glyco_trans_8"/>
</dbReference>
<evidence type="ECO:0000313" key="9">
    <source>
        <dbReference type="EMBL" id="CAG5090158.1"/>
    </source>
</evidence>
<dbReference type="CDD" id="cd02537">
    <property type="entry name" value="GT8_Glycogenin"/>
    <property type="match status" value="1"/>
</dbReference>
<gene>
    <name evidence="9" type="ORF">OKIOD_LOCUS4039</name>
</gene>
<keyword evidence="8" id="KW-0472">Membrane</keyword>
<evidence type="ECO:0000256" key="5">
    <source>
        <dbReference type="ARBA" id="ARBA00047924"/>
    </source>
</evidence>
<evidence type="ECO:0000256" key="7">
    <source>
        <dbReference type="SAM" id="MobiDB-lite"/>
    </source>
</evidence>
<dbReference type="InterPro" id="IPR029044">
    <property type="entry name" value="Nucleotide-diphossugar_trans"/>
</dbReference>
<proteinExistence type="inferred from homology"/>
<organism evidence="9 10">
    <name type="scientific">Oikopleura dioica</name>
    <name type="common">Tunicate</name>
    <dbReference type="NCBI Taxonomy" id="34765"/>
    <lineage>
        <taxon>Eukaryota</taxon>
        <taxon>Metazoa</taxon>
        <taxon>Chordata</taxon>
        <taxon>Tunicata</taxon>
        <taxon>Appendicularia</taxon>
        <taxon>Copelata</taxon>
        <taxon>Oikopleuridae</taxon>
        <taxon>Oikopleura</taxon>
    </lineage>
</organism>
<feature type="compositionally biased region" description="Polar residues" evidence="7">
    <location>
        <begin position="280"/>
        <end position="290"/>
    </location>
</feature>
<evidence type="ECO:0000313" key="10">
    <source>
        <dbReference type="Proteomes" id="UP001158576"/>
    </source>
</evidence>
<feature type="compositionally biased region" description="Low complexity" evidence="7">
    <location>
        <begin position="252"/>
        <end position="268"/>
    </location>
</feature>
<comment type="catalytic activity">
    <reaction evidence="5">
        <text>L-tyrosyl-[glycogenin] + UDP-alpha-D-glucose = alpha-D-glucosyl-L-tyrosyl-[glycogenin] + UDP + H(+)</text>
        <dbReference type="Rhea" id="RHEA:23360"/>
        <dbReference type="Rhea" id="RHEA-COMP:14604"/>
        <dbReference type="Rhea" id="RHEA-COMP:14605"/>
        <dbReference type="ChEBI" id="CHEBI:15378"/>
        <dbReference type="ChEBI" id="CHEBI:46858"/>
        <dbReference type="ChEBI" id="CHEBI:58223"/>
        <dbReference type="ChEBI" id="CHEBI:58885"/>
        <dbReference type="ChEBI" id="CHEBI:140573"/>
        <dbReference type="EC" id="2.4.1.186"/>
    </reaction>
    <physiologicalReaction direction="left-to-right" evidence="5">
        <dbReference type="Rhea" id="RHEA:23361"/>
    </physiologicalReaction>
</comment>
<comment type="similarity">
    <text evidence="2">Belongs to the glycosyltransferase 8 family. Glycogenin subfamily.</text>
</comment>
<evidence type="ECO:0000256" key="4">
    <source>
        <dbReference type="ARBA" id="ARBA00047374"/>
    </source>
</evidence>
<dbReference type="EC" id="2.4.1.186" evidence="3"/>
<keyword evidence="10" id="KW-1185">Reference proteome</keyword>
<dbReference type="Gene3D" id="3.90.550.10">
    <property type="entry name" value="Spore Coat Polysaccharide Biosynthesis Protein SpsA, Chain A"/>
    <property type="match status" value="1"/>
</dbReference>
<accession>A0ABN7S4W8</accession>
<feature type="compositionally biased region" description="Basic and acidic residues" evidence="7">
    <location>
        <begin position="333"/>
        <end position="353"/>
    </location>
</feature>
<evidence type="ECO:0000256" key="2">
    <source>
        <dbReference type="ARBA" id="ARBA00038162"/>
    </source>
</evidence>
<sequence>MTIGERIGFVTLATTDSYAAGALVLARSLRQVNTVAELVCLVSNSISEGTRTRLASEFDDVIVVDVLNSNDDAMLTLLKRPELGVTLTKLHCWKLTQYNKMVFLDADALVVKNIDDLFQREEISAVADCGWPSCFNSGVFVFKPSVDTFNELIEFAKNEGSFDGGDQGLLNDFFSDWSTKSIDRILPFGYNVHAAATYAYVPAFRRFKDQVKVVHFLGSTKPWTSKNPPQGEFSQFWQLWWSLYESNNQAKSSENVSQNTSNNNSVETPVMTPSGFAAVGQSQPGFTPTSPAKAGFDIIQDHLNAQLSSEASEPAPKFDIKPSKLARPVLFREQSRKSSEPDSGHGSEAEESNKTTPKLKAKPKLILKQASPKLQLKSSPPMFKSEPKQTAFQPQVPLKTSQILKNENKIQEEEITETVVLTQQKLVPEQPELVESSFSTDESSSTHPNTSDYIEEAKRICAGVFNNISERFSGEKGEVESEDFENEESRERARSYAIVDDRSILATEREEAPIRKSPSMTELLLSQNGVLIFGILGAIVSAGYMYFRYQYS</sequence>
<feature type="region of interest" description="Disordered" evidence="7">
    <location>
        <begin position="308"/>
        <end position="394"/>
    </location>
</feature>
<keyword evidence="8" id="KW-0812">Transmembrane</keyword>
<evidence type="ECO:0000256" key="1">
    <source>
        <dbReference type="ARBA" id="ARBA00004964"/>
    </source>
</evidence>
<comment type="catalytic activity">
    <reaction evidence="4">
        <text>[1,4-alpha-D-glucosyl](n)-L-tyrosyl-[glycogenin] + UDP-alpha-D-glucose = [1,4-alpha-D-glucosyl](n+1)-L-tyrosyl-[glycogenin] + UDP + H(+)</text>
        <dbReference type="Rhea" id="RHEA:56560"/>
        <dbReference type="Rhea" id="RHEA-COMP:14606"/>
        <dbReference type="Rhea" id="RHEA-COMP:14607"/>
        <dbReference type="ChEBI" id="CHEBI:15378"/>
        <dbReference type="ChEBI" id="CHEBI:58223"/>
        <dbReference type="ChEBI" id="CHEBI:58885"/>
        <dbReference type="ChEBI" id="CHEBI:140574"/>
        <dbReference type="EC" id="2.4.1.186"/>
    </reaction>
    <physiologicalReaction direction="left-to-right" evidence="4">
        <dbReference type="Rhea" id="RHEA:56561"/>
    </physiologicalReaction>
</comment>
<reference evidence="9 10" key="1">
    <citation type="submission" date="2021-04" db="EMBL/GenBank/DDBJ databases">
        <authorList>
            <person name="Bliznina A."/>
        </authorList>
    </citation>
    <scope>NUCLEOTIDE SEQUENCE [LARGE SCALE GENOMIC DNA]</scope>
</reference>
<feature type="transmembrane region" description="Helical" evidence="8">
    <location>
        <begin position="529"/>
        <end position="547"/>
    </location>
</feature>
<protein>
    <recommendedName>
        <fullName evidence="3">glycogenin glucosyltransferase</fullName>
        <ecNumber evidence="3">2.4.1.186</ecNumber>
    </recommendedName>
</protein>
<feature type="region of interest" description="Disordered" evidence="7">
    <location>
        <begin position="252"/>
        <end position="293"/>
    </location>
</feature>
<dbReference type="PANTHER" id="PTHR11183">
    <property type="entry name" value="GLYCOGENIN SUBFAMILY MEMBER"/>
    <property type="match status" value="1"/>
</dbReference>
<comment type="function">
    <text evidence="6">Glycogenin participates in the glycogen biosynthetic process along with glycogen synthase and glycogen branching enzyme. It catalyzes the formation of a short alpha (1,4)-glucosyl chain covalently attached via a glucose 1-O-tyrosyl linkage to internal tyrosine residues and these chains act as primers for the elongation reaction catalyzed by glycogen synthase.</text>
</comment>
<evidence type="ECO:0000256" key="6">
    <source>
        <dbReference type="ARBA" id="ARBA00049637"/>
    </source>
</evidence>
<dbReference type="Pfam" id="PF01501">
    <property type="entry name" value="Glyco_transf_8"/>
    <property type="match status" value="1"/>
</dbReference>
<evidence type="ECO:0000256" key="3">
    <source>
        <dbReference type="ARBA" id="ARBA00038934"/>
    </source>
</evidence>
<dbReference type="EMBL" id="OU015568">
    <property type="protein sequence ID" value="CAG5090158.1"/>
    <property type="molecule type" value="Genomic_DNA"/>
</dbReference>
<keyword evidence="8" id="KW-1133">Transmembrane helix</keyword>
<dbReference type="InterPro" id="IPR050587">
    <property type="entry name" value="GNT1/Glycosyltrans_8"/>
</dbReference>
<comment type="pathway">
    <text evidence="1">Glycan biosynthesis; glycogen biosynthesis.</text>
</comment>
<dbReference type="SUPFAM" id="SSF53448">
    <property type="entry name" value="Nucleotide-diphospho-sugar transferases"/>
    <property type="match status" value="1"/>
</dbReference>